<evidence type="ECO:0000313" key="1">
    <source>
        <dbReference type="EMBL" id="KKL97830.1"/>
    </source>
</evidence>
<dbReference type="AlphaFoldDB" id="A0A0F9IVU3"/>
<comment type="caution">
    <text evidence="1">The sequence shown here is derived from an EMBL/GenBank/DDBJ whole genome shotgun (WGS) entry which is preliminary data.</text>
</comment>
<organism evidence="1">
    <name type="scientific">marine sediment metagenome</name>
    <dbReference type="NCBI Taxonomy" id="412755"/>
    <lineage>
        <taxon>unclassified sequences</taxon>
        <taxon>metagenomes</taxon>
        <taxon>ecological metagenomes</taxon>
    </lineage>
</organism>
<proteinExistence type="predicted"/>
<protein>
    <submittedName>
        <fullName evidence="1">Uncharacterized protein</fullName>
    </submittedName>
</protein>
<accession>A0A0F9IVU3</accession>
<reference evidence="1" key="1">
    <citation type="journal article" date="2015" name="Nature">
        <title>Complex archaea that bridge the gap between prokaryotes and eukaryotes.</title>
        <authorList>
            <person name="Spang A."/>
            <person name="Saw J.H."/>
            <person name="Jorgensen S.L."/>
            <person name="Zaremba-Niedzwiedzka K."/>
            <person name="Martijn J."/>
            <person name="Lind A.E."/>
            <person name="van Eijk R."/>
            <person name="Schleper C."/>
            <person name="Guy L."/>
            <person name="Ettema T.J."/>
        </authorList>
    </citation>
    <scope>NUCLEOTIDE SEQUENCE</scope>
</reference>
<name>A0A0F9IVU3_9ZZZZ</name>
<sequence length="166" mass="18390">KKVRDFVEAEISIEPSKAPLKEVATFIDLMEVLSDETHAEAGKGVLREPDPSGKIEDRFSDHADFLLQEYGTYYSEYGSVLTETEKVGDLGAPRLRRLGLHLGTKSNQMLTSSGGDPGKALDKLVEFYAQTLQAHGKNSDEGAIRFFMLDQMIKCHVFPNPVQKSA</sequence>
<gene>
    <name evidence="1" type="ORF">LCGC14_1830470</name>
</gene>
<feature type="non-terminal residue" evidence="1">
    <location>
        <position position="1"/>
    </location>
</feature>
<dbReference type="EMBL" id="LAZR01018069">
    <property type="protein sequence ID" value="KKL97830.1"/>
    <property type="molecule type" value="Genomic_DNA"/>
</dbReference>